<dbReference type="Proteomes" id="UP000189835">
    <property type="component" value="Unassembled WGS sequence"/>
</dbReference>
<comment type="caution">
    <text evidence="2">The sequence shown here is derived from an EMBL/GenBank/DDBJ whole genome shotgun (WGS) entry which is preliminary data.</text>
</comment>
<protein>
    <recommendedName>
        <fullName evidence="1">Methyltransferase FkbM domain-containing protein</fullName>
    </recommendedName>
</protein>
<dbReference type="InterPro" id="IPR006342">
    <property type="entry name" value="FkbM_mtfrase"/>
</dbReference>
<dbReference type="SUPFAM" id="SSF53335">
    <property type="entry name" value="S-adenosyl-L-methionine-dependent methyltransferases"/>
    <property type="match status" value="1"/>
</dbReference>
<organism evidence="2 3">
    <name type="scientific">Microcystis aeruginosa KW</name>
    <dbReference type="NCBI Taxonomy" id="1960155"/>
    <lineage>
        <taxon>Bacteria</taxon>
        <taxon>Bacillati</taxon>
        <taxon>Cyanobacteriota</taxon>
        <taxon>Cyanophyceae</taxon>
        <taxon>Oscillatoriophycideae</taxon>
        <taxon>Chroococcales</taxon>
        <taxon>Microcystaceae</taxon>
        <taxon>Microcystis</taxon>
    </lineage>
</organism>
<sequence length="256" mass="29513">MSIKSRLKNLIHELSLQTYKKVSPDSFPAGWDVASDIERICHHQQPRIIFDVGANIGQTGSYFHQKFPQADILCFEPIKETFAQLSQKFADNQRIRCFPIAFGEQPSEKTIILNSNSQQNSLTEALNRPIDENQGQSTDKTEAITIDSLDNFCQAQGIDRIDLLKMDTEGYELQVLAGATNFLEERKIAMILSEVGFRPSDFRHTFFTKIYDQLYQKGFRFNGLYDLSYWSPYPYEGLIYCNALFVNANLIKNRFY</sequence>
<gene>
    <name evidence="2" type="ORF">B1L04_11270</name>
</gene>
<proteinExistence type="predicted"/>
<evidence type="ECO:0000259" key="1">
    <source>
        <dbReference type="Pfam" id="PF05050"/>
    </source>
</evidence>
<accession>A0A1V4BQG2</accession>
<dbReference type="PANTHER" id="PTHR36973:SF4">
    <property type="entry name" value="NODULATION PROTEIN"/>
    <property type="match status" value="1"/>
</dbReference>
<dbReference type="Pfam" id="PF05050">
    <property type="entry name" value="Methyltransf_21"/>
    <property type="match status" value="1"/>
</dbReference>
<dbReference type="Gene3D" id="3.40.50.150">
    <property type="entry name" value="Vaccinia Virus protein VP39"/>
    <property type="match status" value="1"/>
</dbReference>
<dbReference type="NCBIfam" id="TIGR01444">
    <property type="entry name" value="fkbM_fam"/>
    <property type="match status" value="1"/>
</dbReference>
<dbReference type="InterPro" id="IPR029063">
    <property type="entry name" value="SAM-dependent_MTases_sf"/>
</dbReference>
<dbReference type="GO" id="GO:0008171">
    <property type="term" value="F:O-methyltransferase activity"/>
    <property type="evidence" value="ECO:0007669"/>
    <property type="project" value="TreeGrafter"/>
</dbReference>
<dbReference type="EMBL" id="MVGR01000004">
    <property type="protein sequence ID" value="OPF16743.1"/>
    <property type="molecule type" value="Genomic_DNA"/>
</dbReference>
<reference evidence="2 3" key="1">
    <citation type="submission" date="2017-02" db="EMBL/GenBank/DDBJ databases">
        <title>Genome sequence of Microcystis aeruginosa KW.</title>
        <authorList>
            <person name="Oh H.-M."/>
            <person name="Ahn C.-Y."/>
            <person name="Jeong H."/>
            <person name="Srivastava A."/>
            <person name="Lee H.-G."/>
            <person name="Kang S.-R."/>
        </authorList>
    </citation>
    <scope>NUCLEOTIDE SEQUENCE [LARGE SCALE GENOMIC DNA]</scope>
    <source>
        <strain evidence="2 3">KW</strain>
    </source>
</reference>
<evidence type="ECO:0000313" key="3">
    <source>
        <dbReference type="Proteomes" id="UP000189835"/>
    </source>
</evidence>
<dbReference type="PANTHER" id="PTHR36973">
    <property type="entry name" value="SLL1456 PROTEIN-RELATED"/>
    <property type="match status" value="1"/>
</dbReference>
<evidence type="ECO:0000313" key="2">
    <source>
        <dbReference type="EMBL" id="OPF16743.1"/>
    </source>
</evidence>
<dbReference type="RefSeq" id="WP_079207419.1">
    <property type="nucleotide sequence ID" value="NZ_MVGR01000004.1"/>
</dbReference>
<feature type="domain" description="Methyltransferase FkbM" evidence="1">
    <location>
        <begin position="51"/>
        <end position="221"/>
    </location>
</feature>
<dbReference type="InterPro" id="IPR053188">
    <property type="entry name" value="FkbM_Methyltransferase"/>
</dbReference>
<dbReference type="AlphaFoldDB" id="A0A1V4BQG2"/>
<name>A0A1V4BQG2_MICAE</name>